<evidence type="ECO:0000313" key="1">
    <source>
        <dbReference type="EMBL" id="ODA33663.1"/>
    </source>
</evidence>
<keyword evidence="2" id="KW-1185">Reference proteome</keyword>
<gene>
    <name evidence="1" type="ORF">A6X21_18210</name>
</gene>
<evidence type="ECO:0000313" key="2">
    <source>
        <dbReference type="Proteomes" id="UP000094828"/>
    </source>
</evidence>
<sequence>MEESIALQQTWHRRIAVEANNRAWELTTQERSLAEDLEMLTAAHISAWHWSQIGTELNQQRATMLLAEVHAVLGHGVVARSLANSMRNFFVNRAETPDWEMAFVHTIQAHAAYVAGEMEDYRNSYATARQAIENIESEEDRSIVWQTFRLAPQA</sequence>
<dbReference type="RefSeq" id="WP_068846800.1">
    <property type="nucleotide sequence ID" value="NZ_LYDR01000050.1"/>
</dbReference>
<accession>A0A1C3EKB2</accession>
<proteinExistence type="predicted"/>
<reference evidence="1 2" key="1">
    <citation type="submission" date="2016-05" db="EMBL/GenBank/DDBJ databases">
        <title>Genomic and physiological characterization of Planctopirus sp. isolated from fresh water lake.</title>
        <authorList>
            <person name="Subhash Y."/>
            <person name="Ramana C."/>
        </authorList>
    </citation>
    <scope>NUCLEOTIDE SEQUENCE [LARGE SCALE GENOMIC DNA]</scope>
    <source>
        <strain evidence="1 2">JC280</strain>
    </source>
</reference>
<protein>
    <submittedName>
        <fullName evidence="1">Uncharacterized protein</fullName>
    </submittedName>
</protein>
<dbReference type="OrthoDB" id="215178at2"/>
<name>A0A1C3EKB2_9PLAN</name>
<dbReference type="Proteomes" id="UP000094828">
    <property type="component" value="Unassembled WGS sequence"/>
</dbReference>
<dbReference type="AlphaFoldDB" id="A0A1C3EKB2"/>
<dbReference type="STRING" id="1841610.A6X21_18210"/>
<dbReference type="EMBL" id="LYDR01000050">
    <property type="protein sequence ID" value="ODA33663.1"/>
    <property type="molecule type" value="Genomic_DNA"/>
</dbReference>
<organism evidence="1 2">
    <name type="scientific">Planctopirus hydrillae</name>
    <dbReference type="NCBI Taxonomy" id="1841610"/>
    <lineage>
        <taxon>Bacteria</taxon>
        <taxon>Pseudomonadati</taxon>
        <taxon>Planctomycetota</taxon>
        <taxon>Planctomycetia</taxon>
        <taxon>Planctomycetales</taxon>
        <taxon>Planctomycetaceae</taxon>
        <taxon>Planctopirus</taxon>
    </lineage>
</organism>
<comment type="caution">
    <text evidence="1">The sequence shown here is derived from an EMBL/GenBank/DDBJ whole genome shotgun (WGS) entry which is preliminary data.</text>
</comment>